<evidence type="ECO:0000313" key="1">
    <source>
        <dbReference type="EMBL" id="GIG10882.1"/>
    </source>
</evidence>
<proteinExistence type="predicted"/>
<protein>
    <submittedName>
        <fullName evidence="1">Uncharacterized protein</fullName>
    </submittedName>
</protein>
<organism evidence="1 2">
    <name type="scientific">Catellatospora coxensis</name>
    <dbReference type="NCBI Taxonomy" id="310354"/>
    <lineage>
        <taxon>Bacteria</taxon>
        <taxon>Bacillati</taxon>
        <taxon>Actinomycetota</taxon>
        <taxon>Actinomycetes</taxon>
        <taxon>Micromonosporales</taxon>
        <taxon>Micromonosporaceae</taxon>
        <taxon>Catellatospora</taxon>
    </lineage>
</organism>
<gene>
    <name evidence="1" type="ORF">Cco03nite_75820</name>
</gene>
<comment type="caution">
    <text evidence="1">The sequence shown here is derived from an EMBL/GenBank/DDBJ whole genome shotgun (WGS) entry which is preliminary data.</text>
</comment>
<dbReference type="EMBL" id="BONI01000104">
    <property type="protein sequence ID" value="GIG10882.1"/>
    <property type="molecule type" value="Genomic_DNA"/>
</dbReference>
<dbReference type="Proteomes" id="UP000630887">
    <property type="component" value="Unassembled WGS sequence"/>
</dbReference>
<keyword evidence="2" id="KW-1185">Reference proteome</keyword>
<dbReference type="AlphaFoldDB" id="A0A8J3L2L9"/>
<evidence type="ECO:0000313" key="2">
    <source>
        <dbReference type="Proteomes" id="UP000630887"/>
    </source>
</evidence>
<name>A0A8J3L2L9_9ACTN</name>
<reference evidence="1 2" key="1">
    <citation type="submission" date="2021-01" db="EMBL/GenBank/DDBJ databases">
        <title>Whole genome shotgun sequence of Catellatospora coxensis NBRC 107359.</title>
        <authorList>
            <person name="Komaki H."/>
            <person name="Tamura T."/>
        </authorList>
    </citation>
    <scope>NUCLEOTIDE SEQUENCE [LARGE SCALE GENOMIC DNA]</scope>
    <source>
        <strain evidence="1 2">NBRC 107359</strain>
    </source>
</reference>
<dbReference type="RefSeq" id="WP_203698841.1">
    <property type="nucleotide sequence ID" value="NZ_BAAALC010000005.1"/>
</dbReference>
<sequence>MIIKSTAGGPGQLPQPGDETMLVASVDVEWSKNYKIKNGNRAFCYSVAWLQLPRRKGPLDLAAIDWTFTSAYVENDAETGDLVALAATDLHRAITDADLIIGHQLSSDLAVLDANSATPLDAIAAARRAWRQRRTDKKIIDTRYDAGAILEGTSRRLVDVCTELSLDVTQPELARKSMTALHRDWLTSADAQARERISVLNLRHSLSAALVALRAARRGHWTGSLNVNRLLVKGLGETFTWTQDPAFQRLL</sequence>
<accession>A0A8J3L2L9</accession>